<comment type="caution">
    <text evidence="7">The sequence shown here is derived from an EMBL/GenBank/DDBJ whole genome shotgun (WGS) entry which is preliminary data.</text>
</comment>
<evidence type="ECO:0000313" key="8">
    <source>
        <dbReference type="Proteomes" id="UP001221189"/>
    </source>
</evidence>
<keyword evidence="3" id="KW-0133">Cell shape</keyword>
<keyword evidence="5" id="KW-0012">Acyltransferase</keyword>
<evidence type="ECO:0000256" key="1">
    <source>
        <dbReference type="ARBA" id="ARBA00009943"/>
    </source>
</evidence>
<keyword evidence="8" id="KW-1185">Reference proteome</keyword>
<keyword evidence="4" id="KW-0573">Peptidoglycan synthesis</keyword>
<dbReference type="EMBL" id="JAQQXT010000005">
    <property type="protein sequence ID" value="MDC8772077.1"/>
    <property type="molecule type" value="Genomic_DNA"/>
</dbReference>
<dbReference type="RefSeq" id="WP_273600317.1">
    <property type="nucleotide sequence ID" value="NZ_JAQQXT010000005.1"/>
</dbReference>
<keyword evidence="6" id="KW-0961">Cell wall biogenesis/degradation</keyword>
<keyword evidence="2" id="KW-0808">Transferase</keyword>
<protein>
    <recommendedName>
        <fullName evidence="9">BioF2-like acetyltransferase domain-containing protein</fullName>
    </recommendedName>
</protein>
<evidence type="ECO:0000256" key="5">
    <source>
        <dbReference type="ARBA" id="ARBA00023315"/>
    </source>
</evidence>
<evidence type="ECO:0000256" key="4">
    <source>
        <dbReference type="ARBA" id="ARBA00022984"/>
    </source>
</evidence>
<dbReference type="Proteomes" id="UP001221189">
    <property type="component" value="Unassembled WGS sequence"/>
</dbReference>
<organism evidence="7 8">
    <name type="scientific">Roseateles albus</name>
    <dbReference type="NCBI Taxonomy" id="2987525"/>
    <lineage>
        <taxon>Bacteria</taxon>
        <taxon>Pseudomonadati</taxon>
        <taxon>Pseudomonadota</taxon>
        <taxon>Betaproteobacteria</taxon>
        <taxon>Burkholderiales</taxon>
        <taxon>Sphaerotilaceae</taxon>
        <taxon>Roseateles</taxon>
    </lineage>
</organism>
<sequence length="257" mass="29013">MSGLAACVVTHTRWVIIRECWFGPSASDAIADVQLMRQWPAGDWKGNATPKHTLLIQLNMPTEQIQATFKKDAQYEIRRAQTKDGLVFELMQSPGPSELNQFSDFFDGFALQKSLSPVDRSYLQAAADAGCLKLTCVKRGEQVLVWHSYILVGERVRLLHSASQFREHQAEAGFRSLVGRANRWLHWQDMQAFASHGVASYDFGGWYAGCEDKEKLRINAFKEEFGGKPIQEFEGQIALTLKGKLYLWLRGLRSKGG</sequence>
<accession>A0ABT5KDR6</accession>
<dbReference type="PANTHER" id="PTHR36174:SF1">
    <property type="entry name" value="LIPID II:GLYCINE GLYCYLTRANSFERASE"/>
    <property type="match status" value="1"/>
</dbReference>
<gene>
    <name evidence="7" type="ORF">PRZ03_10900</name>
</gene>
<comment type="similarity">
    <text evidence="1">Belongs to the FemABX family.</text>
</comment>
<dbReference type="InterPro" id="IPR050644">
    <property type="entry name" value="PG_Glycine_Bridge_Synth"/>
</dbReference>
<dbReference type="PROSITE" id="PS51191">
    <property type="entry name" value="FEMABX"/>
    <property type="match status" value="1"/>
</dbReference>
<dbReference type="SUPFAM" id="SSF55729">
    <property type="entry name" value="Acyl-CoA N-acyltransferases (Nat)"/>
    <property type="match status" value="1"/>
</dbReference>
<evidence type="ECO:0000313" key="7">
    <source>
        <dbReference type="EMBL" id="MDC8772077.1"/>
    </source>
</evidence>
<evidence type="ECO:0000256" key="2">
    <source>
        <dbReference type="ARBA" id="ARBA00022679"/>
    </source>
</evidence>
<dbReference type="InterPro" id="IPR016181">
    <property type="entry name" value="Acyl_CoA_acyltransferase"/>
</dbReference>
<proteinExistence type="inferred from homology"/>
<dbReference type="InterPro" id="IPR003447">
    <property type="entry name" value="FEMABX"/>
</dbReference>
<dbReference type="Gene3D" id="3.40.630.30">
    <property type="match status" value="1"/>
</dbReference>
<evidence type="ECO:0000256" key="6">
    <source>
        <dbReference type="ARBA" id="ARBA00023316"/>
    </source>
</evidence>
<reference evidence="7 8" key="1">
    <citation type="submission" date="2022-10" db="EMBL/GenBank/DDBJ databases">
        <title>Paucibacter sp. hw1 Genome sequencing.</title>
        <authorList>
            <person name="Park S."/>
        </authorList>
    </citation>
    <scope>NUCLEOTIDE SEQUENCE [LARGE SCALE GENOMIC DNA]</scope>
    <source>
        <strain evidence="8">hw1</strain>
    </source>
</reference>
<evidence type="ECO:0008006" key="9">
    <source>
        <dbReference type="Google" id="ProtNLM"/>
    </source>
</evidence>
<evidence type="ECO:0000256" key="3">
    <source>
        <dbReference type="ARBA" id="ARBA00022960"/>
    </source>
</evidence>
<dbReference type="PANTHER" id="PTHR36174">
    <property type="entry name" value="LIPID II:GLYCINE GLYCYLTRANSFERASE"/>
    <property type="match status" value="1"/>
</dbReference>
<name>A0ABT5KDR6_9BURK</name>